<evidence type="ECO:0000256" key="5">
    <source>
        <dbReference type="ARBA" id="ARBA00023155"/>
    </source>
</evidence>
<feature type="compositionally biased region" description="Basic and acidic residues" evidence="11">
    <location>
        <begin position="36"/>
        <end position="47"/>
    </location>
</feature>
<keyword evidence="14" id="KW-1185">Reference proteome</keyword>
<dbReference type="InterPro" id="IPR042634">
    <property type="entry name" value="MOX-1/MOX-2"/>
</dbReference>
<dbReference type="AlphaFoldDB" id="A0AAW1DNU4"/>
<keyword evidence="2" id="KW-0217">Developmental protein</keyword>
<dbReference type="Gene3D" id="1.10.10.60">
    <property type="entry name" value="Homeodomain-like"/>
    <property type="match status" value="1"/>
</dbReference>
<accession>A0AAW1DNU4</accession>
<dbReference type="Pfam" id="PF00046">
    <property type="entry name" value="Homeodomain"/>
    <property type="match status" value="1"/>
</dbReference>
<proteinExistence type="predicted"/>
<dbReference type="PRINTS" id="PR00024">
    <property type="entry name" value="HOMEOBOX"/>
</dbReference>
<evidence type="ECO:0000256" key="4">
    <source>
        <dbReference type="ARBA" id="ARBA00023125"/>
    </source>
</evidence>
<evidence type="ECO:0000259" key="12">
    <source>
        <dbReference type="PROSITE" id="PS50071"/>
    </source>
</evidence>
<dbReference type="SUPFAM" id="SSF46689">
    <property type="entry name" value="Homeodomain-like"/>
    <property type="match status" value="1"/>
</dbReference>
<dbReference type="InterPro" id="IPR017970">
    <property type="entry name" value="Homeobox_CS"/>
</dbReference>
<evidence type="ECO:0000256" key="10">
    <source>
        <dbReference type="RuleBase" id="RU000682"/>
    </source>
</evidence>
<evidence type="ECO:0000313" key="14">
    <source>
        <dbReference type="Proteomes" id="UP001461498"/>
    </source>
</evidence>
<sequence length="164" mass="19865">MDITEEWSWDIYDDTLNDVNCNSIQTDKSYNNSQTEKQKLSDRRASKNELNCRKERTAFTKSQIQRLEAEFTHSNYLTRLRRYEIAVALNLSERQIKVWFQNRRMKSKRTSYEQKYNIATQEEENKDLFINEDNHNYGNIEYIEELLNEDFQIYSHGFSYKNLS</sequence>
<evidence type="ECO:0000256" key="9">
    <source>
        <dbReference type="PROSITE-ProRule" id="PRU00108"/>
    </source>
</evidence>
<keyword evidence="6" id="KW-0010">Activator</keyword>
<name>A0AAW1DNU4_9HEMI</name>
<dbReference type="PROSITE" id="PS00027">
    <property type="entry name" value="HOMEOBOX_1"/>
    <property type="match status" value="1"/>
</dbReference>
<evidence type="ECO:0000256" key="7">
    <source>
        <dbReference type="ARBA" id="ARBA00023163"/>
    </source>
</evidence>
<keyword evidence="3" id="KW-0805">Transcription regulation</keyword>
<feature type="domain" description="Homeobox" evidence="12">
    <location>
        <begin position="50"/>
        <end position="110"/>
    </location>
</feature>
<organism evidence="13 14">
    <name type="scientific">Rhynocoris fuscipes</name>
    <dbReference type="NCBI Taxonomy" id="488301"/>
    <lineage>
        <taxon>Eukaryota</taxon>
        <taxon>Metazoa</taxon>
        <taxon>Ecdysozoa</taxon>
        <taxon>Arthropoda</taxon>
        <taxon>Hexapoda</taxon>
        <taxon>Insecta</taxon>
        <taxon>Pterygota</taxon>
        <taxon>Neoptera</taxon>
        <taxon>Paraneoptera</taxon>
        <taxon>Hemiptera</taxon>
        <taxon>Heteroptera</taxon>
        <taxon>Panheteroptera</taxon>
        <taxon>Cimicomorpha</taxon>
        <taxon>Reduviidae</taxon>
        <taxon>Harpactorinae</taxon>
        <taxon>Harpactorini</taxon>
        <taxon>Rhynocoris</taxon>
    </lineage>
</organism>
<dbReference type="PANTHER" id="PTHR24328:SF7">
    <property type="entry name" value="BUTTONLESS"/>
    <property type="match status" value="1"/>
</dbReference>
<evidence type="ECO:0000256" key="6">
    <source>
        <dbReference type="ARBA" id="ARBA00023159"/>
    </source>
</evidence>
<dbReference type="PROSITE" id="PS50071">
    <property type="entry name" value="HOMEOBOX_2"/>
    <property type="match status" value="1"/>
</dbReference>
<evidence type="ECO:0000256" key="8">
    <source>
        <dbReference type="ARBA" id="ARBA00023242"/>
    </source>
</evidence>
<gene>
    <name evidence="13" type="ORF">O3M35_000750</name>
</gene>
<feature type="DNA-binding region" description="Homeobox" evidence="9">
    <location>
        <begin position="52"/>
        <end position="111"/>
    </location>
</feature>
<comment type="caution">
    <text evidence="13">The sequence shown here is derived from an EMBL/GenBank/DDBJ whole genome shotgun (WGS) entry which is preliminary data.</text>
</comment>
<evidence type="ECO:0000313" key="13">
    <source>
        <dbReference type="EMBL" id="KAK9512287.1"/>
    </source>
</evidence>
<keyword evidence="4 9" id="KW-0238">DNA-binding</keyword>
<feature type="region of interest" description="Disordered" evidence="11">
    <location>
        <begin position="27"/>
        <end position="47"/>
    </location>
</feature>
<dbReference type="InterPro" id="IPR001356">
    <property type="entry name" value="HD"/>
</dbReference>
<dbReference type="GO" id="GO:0045944">
    <property type="term" value="P:positive regulation of transcription by RNA polymerase II"/>
    <property type="evidence" value="ECO:0007669"/>
    <property type="project" value="InterPro"/>
</dbReference>
<protein>
    <recommendedName>
        <fullName evidence="12">Homeobox domain-containing protein</fullName>
    </recommendedName>
</protein>
<dbReference type="SMART" id="SM00389">
    <property type="entry name" value="HOX"/>
    <property type="match status" value="1"/>
</dbReference>
<evidence type="ECO:0000256" key="11">
    <source>
        <dbReference type="SAM" id="MobiDB-lite"/>
    </source>
</evidence>
<reference evidence="13 14" key="1">
    <citation type="submission" date="2022-12" db="EMBL/GenBank/DDBJ databases">
        <title>Chromosome-level genome assembly of true bugs.</title>
        <authorList>
            <person name="Ma L."/>
            <person name="Li H."/>
        </authorList>
    </citation>
    <scope>NUCLEOTIDE SEQUENCE [LARGE SCALE GENOMIC DNA]</scope>
    <source>
        <strain evidence="13">Lab_2022b</strain>
    </source>
</reference>
<evidence type="ECO:0000256" key="2">
    <source>
        <dbReference type="ARBA" id="ARBA00022473"/>
    </source>
</evidence>
<keyword evidence="7" id="KW-0804">Transcription</keyword>
<dbReference type="CDD" id="cd00086">
    <property type="entry name" value="homeodomain"/>
    <property type="match status" value="1"/>
</dbReference>
<dbReference type="GO" id="GO:0000978">
    <property type="term" value="F:RNA polymerase II cis-regulatory region sequence-specific DNA binding"/>
    <property type="evidence" value="ECO:0007669"/>
    <property type="project" value="TreeGrafter"/>
</dbReference>
<dbReference type="GO" id="GO:0005634">
    <property type="term" value="C:nucleus"/>
    <property type="evidence" value="ECO:0007669"/>
    <property type="project" value="UniProtKB-SubCell"/>
</dbReference>
<dbReference type="PANTHER" id="PTHR24328">
    <property type="entry name" value="HOMEOBOX PROTEIN MOX"/>
    <property type="match status" value="1"/>
</dbReference>
<evidence type="ECO:0000256" key="3">
    <source>
        <dbReference type="ARBA" id="ARBA00023015"/>
    </source>
</evidence>
<dbReference type="InterPro" id="IPR020479">
    <property type="entry name" value="HD_metazoa"/>
</dbReference>
<evidence type="ECO:0000256" key="1">
    <source>
        <dbReference type="ARBA" id="ARBA00004123"/>
    </source>
</evidence>
<dbReference type="InterPro" id="IPR009057">
    <property type="entry name" value="Homeodomain-like_sf"/>
</dbReference>
<dbReference type="GO" id="GO:0000981">
    <property type="term" value="F:DNA-binding transcription factor activity, RNA polymerase II-specific"/>
    <property type="evidence" value="ECO:0007669"/>
    <property type="project" value="InterPro"/>
</dbReference>
<keyword evidence="8 9" id="KW-0539">Nucleus</keyword>
<keyword evidence="5 9" id="KW-0371">Homeobox</keyword>
<comment type="subcellular location">
    <subcellularLocation>
        <location evidence="1 9 10">Nucleus</location>
    </subcellularLocation>
</comment>
<dbReference type="Proteomes" id="UP001461498">
    <property type="component" value="Unassembled WGS sequence"/>
</dbReference>
<dbReference type="EMBL" id="JAPXFL010000001">
    <property type="protein sequence ID" value="KAK9512287.1"/>
    <property type="molecule type" value="Genomic_DNA"/>
</dbReference>